<keyword evidence="5" id="KW-0503">Monooxygenase</keyword>
<dbReference type="SUPFAM" id="SSF51905">
    <property type="entry name" value="FAD/NAD(P)-binding domain"/>
    <property type="match status" value="1"/>
</dbReference>
<keyword evidence="3" id="KW-0274">FAD</keyword>
<dbReference type="Pfam" id="PF01494">
    <property type="entry name" value="FAD_binding_3"/>
    <property type="match status" value="1"/>
</dbReference>
<organism evidence="8 9">
    <name type="scientific">Morchella conica CCBAS932</name>
    <dbReference type="NCBI Taxonomy" id="1392247"/>
    <lineage>
        <taxon>Eukaryota</taxon>
        <taxon>Fungi</taxon>
        <taxon>Dikarya</taxon>
        <taxon>Ascomycota</taxon>
        <taxon>Pezizomycotina</taxon>
        <taxon>Pezizomycetes</taxon>
        <taxon>Pezizales</taxon>
        <taxon>Morchellaceae</taxon>
        <taxon>Morchella</taxon>
    </lineage>
</organism>
<dbReference type="EMBL" id="ML119146">
    <property type="protein sequence ID" value="RPB09986.1"/>
    <property type="molecule type" value="Genomic_DNA"/>
</dbReference>
<dbReference type="GO" id="GO:0004497">
    <property type="term" value="F:monooxygenase activity"/>
    <property type="evidence" value="ECO:0007669"/>
    <property type="project" value="UniProtKB-KW"/>
</dbReference>
<keyword evidence="6" id="KW-1133">Transmembrane helix</keyword>
<dbReference type="InParanoid" id="A0A3N4KHF9"/>
<comment type="cofactor">
    <cofactor evidence="1">
        <name>FAD</name>
        <dbReference type="ChEBI" id="CHEBI:57692"/>
    </cofactor>
</comment>
<sequence>MPFKVLIIGSGLSGSLLANGLKKYNISYTLYERSPDPSSSSSPQRTGYQIRLGAPALDAFRRCLTPNVKATICARFGRGSASAPILYSKGMDVFVDLTRLPTYPKSAPVNRVVLRDALAEEVDVVYGKAFIRYEVVSGENGGKRIKVFFEDGTEDVGDLLVAADGSGSKINVQAGLCNIITLTKIQSFLIKGPLTPETFALLPPEIKRAPVAVPSGRNLLFASCYLPTPATNTTTSHKYDPTLASLMLSYVTPTSNLPTNFDTLTTAEISTFLKTLYADADPRLNTIISAIPHTDIYTFNPRTSRKPPASWRHDVATPDAPERGHPRVWFLGDAVHPMLPGRGMGGNQAMHDAGKMLEVLVAMLEGGEEIDDEAVRTAGERYEKEMMKRAFGWVKASGHGLGEDGELGELGFNGWGGWMLKWIIWGVVNVMTGAGWVLVLVGWKIGEVLEEFE</sequence>
<dbReference type="Proteomes" id="UP000277580">
    <property type="component" value="Unassembled WGS sequence"/>
</dbReference>
<keyword evidence="6" id="KW-0472">Membrane</keyword>
<keyword evidence="9" id="KW-1185">Reference proteome</keyword>
<gene>
    <name evidence="8" type="ORF">P167DRAFT_607506</name>
</gene>
<reference evidence="8 9" key="1">
    <citation type="journal article" date="2018" name="Nat. Ecol. Evol.">
        <title>Pezizomycetes genomes reveal the molecular basis of ectomycorrhizal truffle lifestyle.</title>
        <authorList>
            <person name="Murat C."/>
            <person name="Payen T."/>
            <person name="Noel B."/>
            <person name="Kuo A."/>
            <person name="Morin E."/>
            <person name="Chen J."/>
            <person name="Kohler A."/>
            <person name="Krizsan K."/>
            <person name="Balestrini R."/>
            <person name="Da Silva C."/>
            <person name="Montanini B."/>
            <person name="Hainaut M."/>
            <person name="Levati E."/>
            <person name="Barry K.W."/>
            <person name="Belfiori B."/>
            <person name="Cichocki N."/>
            <person name="Clum A."/>
            <person name="Dockter R.B."/>
            <person name="Fauchery L."/>
            <person name="Guy J."/>
            <person name="Iotti M."/>
            <person name="Le Tacon F."/>
            <person name="Lindquist E.A."/>
            <person name="Lipzen A."/>
            <person name="Malagnac F."/>
            <person name="Mello A."/>
            <person name="Molinier V."/>
            <person name="Miyauchi S."/>
            <person name="Poulain J."/>
            <person name="Riccioni C."/>
            <person name="Rubini A."/>
            <person name="Sitrit Y."/>
            <person name="Splivallo R."/>
            <person name="Traeger S."/>
            <person name="Wang M."/>
            <person name="Zifcakova L."/>
            <person name="Wipf D."/>
            <person name="Zambonelli A."/>
            <person name="Paolocci F."/>
            <person name="Nowrousian M."/>
            <person name="Ottonello S."/>
            <person name="Baldrian P."/>
            <person name="Spatafora J.W."/>
            <person name="Henrissat B."/>
            <person name="Nagy L.G."/>
            <person name="Aury J.M."/>
            <person name="Wincker P."/>
            <person name="Grigoriev I.V."/>
            <person name="Bonfante P."/>
            <person name="Martin F.M."/>
        </authorList>
    </citation>
    <scope>NUCLEOTIDE SEQUENCE [LARGE SCALE GENOMIC DNA]</scope>
    <source>
        <strain evidence="8 9">CCBAS932</strain>
    </source>
</reference>
<keyword evidence="6" id="KW-0812">Transmembrane</keyword>
<dbReference type="PANTHER" id="PTHR47178">
    <property type="entry name" value="MONOOXYGENASE, FAD-BINDING"/>
    <property type="match status" value="1"/>
</dbReference>
<accession>A0A3N4KHF9</accession>
<keyword evidence="4" id="KW-0560">Oxidoreductase</keyword>
<dbReference type="PANTHER" id="PTHR47178:SF6">
    <property type="entry name" value="FAD-BINDING DOMAIN-CONTAINING PROTEIN"/>
    <property type="match status" value="1"/>
</dbReference>
<evidence type="ECO:0000259" key="7">
    <source>
        <dbReference type="Pfam" id="PF01494"/>
    </source>
</evidence>
<evidence type="ECO:0000256" key="6">
    <source>
        <dbReference type="SAM" id="Phobius"/>
    </source>
</evidence>
<evidence type="ECO:0000256" key="4">
    <source>
        <dbReference type="ARBA" id="ARBA00023002"/>
    </source>
</evidence>
<evidence type="ECO:0000313" key="9">
    <source>
        <dbReference type="Proteomes" id="UP000277580"/>
    </source>
</evidence>
<dbReference type="InterPro" id="IPR036188">
    <property type="entry name" value="FAD/NAD-bd_sf"/>
</dbReference>
<evidence type="ECO:0000256" key="3">
    <source>
        <dbReference type="ARBA" id="ARBA00022827"/>
    </source>
</evidence>
<proteinExistence type="predicted"/>
<feature type="transmembrane region" description="Helical" evidence="6">
    <location>
        <begin position="422"/>
        <end position="443"/>
    </location>
</feature>
<keyword evidence="2" id="KW-0285">Flavoprotein</keyword>
<dbReference type="AlphaFoldDB" id="A0A3N4KHF9"/>
<evidence type="ECO:0000313" key="8">
    <source>
        <dbReference type="EMBL" id="RPB09986.1"/>
    </source>
</evidence>
<dbReference type="InterPro" id="IPR002938">
    <property type="entry name" value="FAD-bd"/>
</dbReference>
<protein>
    <submittedName>
        <fullName evidence="8">FAD/NAD(P)-binding domain-containing protein</fullName>
    </submittedName>
</protein>
<dbReference type="STRING" id="1392247.A0A3N4KHF9"/>
<dbReference type="GO" id="GO:0071949">
    <property type="term" value="F:FAD binding"/>
    <property type="evidence" value="ECO:0007669"/>
    <property type="project" value="InterPro"/>
</dbReference>
<dbReference type="OrthoDB" id="655030at2759"/>
<name>A0A3N4KHF9_9PEZI</name>
<feature type="domain" description="FAD-binding" evidence="7">
    <location>
        <begin position="4"/>
        <end position="366"/>
    </location>
</feature>
<dbReference type="PRINTS" id="PR00420">
    <property type="entry name" value="RNGMNOXGNASE"/>
</dbReference>
<evidence type="ECO:0000256" key="1">
    <source>
        <dbReference type="ARBA" id="ARBA00001974"/>
    </source>
</evidence>
<evidence type="ECO:0000256" key="5">
    <source>
        <dbReference type="ARBA" id="ARBA00023033"/>
    </source>
</evidence>
<evidence type="ECO:0000256" key="2">
    <source>
        <dbReference type="ARBA" id="ARBA00022630"/>
    </source>
</evidence>
<dbReference type="Gene3D" id="3.50.50.60">
    <property type="entry name" value="FAD/NAD(P)-binding domain"/>
    <property type="match status" value="1"/>
</dbReference>